<keyword evidence="4 9" id="KW-0747">Spliceosome</keyword>
<dbReference type="InterPro" id="IPR044642">
    <property type="entry name" value="PTHR15588"/>
</dbReference>
<dbReference type="GO" id="GO:0071011">
    <property type="term" value="C:precatalytic spliceosome"/>
    <property type="evidence" value="ECO:0007669"/>
    <property type="project" value="TreeGrafter"/>
</dbReference>
<keyword evidence="5 9" id="KW-0694">RNA-binding</keyword>
<evidence type="ECO:0000256" key="1">
    <source>
        <dbReference type="ARBA" id="ARBA00004123"/>
    </source>
</evidence>
<comment type="subunit">
    <text evidence="9">LSm subunits form a heteromer with a doughnut shape.</text>
</comment>
<dbReference type="FunFam" id="2.30.30.100:FF:000027">
    <property type="entry name" value="U6 snRNA-associated Sm-like protein LSm8"/>
    <property type="match status" value="1"/>
</dbReference>
<comment type="similarity">
    <text evidence="2 9">Belongs to the snRNP Sm proteins family.</text>
</comment>
<dbReference type="PROSITE" id="PS52002">
    <property type="entry name" value="SM"/>
    <property type="match status" value="1"/>
</dbReference>
<evidence type="ECO:0000313" key="12">
    <source>
        <dbReference type="Proteomes" id="UP000027586"/>
    </source>
</evidence>
<dbReference type="InterPro" id="IPR034103">
    <property type="entry name" value="Lsm8"/>
</dbReference>
<comment type="subcellular location">
    <subcellularLocation>
        <location evidence="1 9">Nucleus</location>
    </subcellularLocation>
</comment>
<evidence type="ECO:0000256" key="9">
    <source>
        <dbReference type="RuleBase" id="RU365048"/>
    </source>
</evidence>
<dbReference type="PANTHER" id="PTHR15588">
    <property type="entry name" value="LSM1"/>
    <property type="match status" value="1"/>
</dbReference>
<evidence type="ECO:0000313" key="11">
    <source>
        <dbReference type="EMBL" id="CDH48277.1"/>
    </source>
</evidence>
<evidence type="ECO:0000256" key="5">
    <source>
        <dbReference type="ARBA" id="ARBA00022884"/>
    </source>
</evidence>
<evidence type="ECO:0000256" key="4">
    <source>
        <dbReference type="ARBA" id="ARBA00022728"/>
    </source>
</evidence>
<gene>
    <name evidence="9" type="primary">LSM8</name>
    <name evidence="11" type="ORF">LCOR_00074.1</name>
</gene>
<dbReference type="Pfam" id="PF01423">
    <property type="entry name" value="LSM"/>
    <property type="match status" value="1"/>
</dbReference>
<dbReference type="GO" id="GO:0046540">
    <property type="term" value="C:U4/U6 x U5 tri-snRNP complex"/>
    <property type="evidence" value="ECO:0007669"/>
    <property type="project" value="UniProtKB-UniRule"/>
</dbReference>
<dbReference type="SMART" id="SM00651">
    <property type="entry name" value="Sm"/>
    <property type="match status" value="1"/>
</dbReference>
<feature type="domain" description="Sm" evidence="10">
    <location>
        <begin position="1"/>
        <end position="74"/>
    </location>
</feature>
<dbReference type="Gene3D" id="2.30.30.100">
    <property type="match status" value="1"/>
</dbReference>
<dbReference type="GO" id="GO:0005688">
    <property type="term" value="C:U6 snRNP"/>
    <property type="evidence" value="ECO:0007669"/>
    <property type="project" value="UniProtKB-UniRule"/>
</dbReference>
<dbReference type="InterPro" id="IPR001163">
    <property type="entry name" value="Sm_dom_euk/arc"/>
</dbReference>
<keyword evidence="6 9" id="KW-0508">mRNA splicing</keyword>
<dbReference type="GO" id="GO:0030620">
    <property type="term" value="F:U2 snRNA binding"/>
    <property type="evidence" value="ECO:0007669"/>
    <property type="project" value="EnsemblFungi"/>
</dbReference>
<accession>A0A068RF70</accession>
<evidence type="ECO:0000256" key="2">
    <source>
        <dbReference type="ARBA" id="ARBA00006850"/>
    </source>
</evidence>
<dbReference type="InterPro" id="IPR010920">
    <property type="entry name" value="LSM_dom_sf"/>
</dbReference>
<keyword evidence="8 9" id="KW-0687">Ribonucleoprotein</keyword>
<dbReference type="GO" id="GO:0016740">
    <property type="term" value="F:transferase activity"/>
    <property type="evidence" value="ECO:0007669"/>
    <property type="project" value="UniProtKB-KW"/>
</dbReference>
<dbReference type="VEuPathDB" id="FungiDB:LCOR_00074.1"/>
<evidence type="ECO:0000256" key="3">
    <source>
        <dbReference type="ARBA" id="ARBA00022664"/>
    </source>
</evidence>
<sequence>MTLLSPFLNQTVLVVTLDGRVLVGTLKGTDQNANVILEKCQERVFSMDGTEVVPLGLYLVRGDSLCTVGLVDEEKDTAIDLSQIRAEPLATTTL</sequence>
<dbReference type="SUPFAM" id="SSF50182">
    <property type="entry name" value="Sm-like ribonucleoproteins"/>
    <property type="match status" value="1"/>
</dbReference>
<keyword evidence="7 9" id="KW-0539">Nucleus</keyword>
<organism evidence="11 12">
    <name type="scientific">Lichtheimia corymbifera JMRC:FSU:9682</name>
    <dbReference type="NCBI Taxonomy" id="1263082"/>
    <lineage>
        <taxon>Eukaryota</taxon>
        <taxon>Fungi</taxon>
        <taxon>Fungi incertae sedis</taxon>
        <taxon>Mucoromycota</taxon>
        <taxon>Mucoromycotina</taxon>
        <taxon>Mucoromycetes</taxon>
        <taxon>Mucorales</taxon>
        <taxon>Lichtheimiaceae</taxon>
        <taxon>Lichtheimia</taxon>
    </lineage>
</organism>
<proteinExistence type="inferred from homology"/>
<comment type="caution">
    <text evidence="11">The sequence shown here is derived from an EMBL/GenBank/DDBJ whole genome shotgun (WGS) entry which is preliminary data.</text>
</comment>
<dbReference type="PANTHER" id="PTHR15588:SF9">
    <property type="entry name" value="U6 SNRNA-ASSOCIATED SM-LIKE PROTEIN LSM8"/>
    <property type="match status" value="1"/>
</dbReference>
<keyword evidence="3 9" id="KW-0507">mRNA processing</keyword>
<comment type="function">
    <text evidence="9">Plays role in pre-mRNA splicing as component of the U4/U6-U5 tri-snRNP complex that is involved in spliceosome assembly, and as component of the precatalytic spliceosome (spliceosome B complex). The heptameric LSM2-8 complex binds specifically to the 3'-terminal U-tract of U6 snRNA.</text>
</comment>
<dbReference type="CDD" id="cd01727">
    <property type="entry name" value="LSm8"/>
    <property type="match status" value="1"/>
</dbReference>
<dbReference type="Proteomes" id="UP000027586">
    <property type="component" value="Unassembled WGS sequence"/>
</dbReference>
<keyword evidence="12" id="KW-1185">Reference proteome</keyword>
<dbReference type="InterPro" id="IPR047575">
    <property type="entry name" value="Sm"/>
</dbReference>
<dbReference type="OrthoDB" id="10263346at2759"/>
<evidence type="ECO:0000256" key="7">
    <source>
        <dbReference type="ARBA" id="ARBA00023242"/>
    </source>
</evidence>
<evidence type="ECO:0000256" key="8">
    <source>
        <dbReference type="ARBA" id="ARBA00023274"/>
    </source>
</evidence>
<dbReference type="AlphaFoldDB" id="A0A068RF70"/>
<evidence type="ECO:0000259" key="10">
    <source>
        <dbReference type="PROSITE" id="PS52002"/>
    </source>
</evidence>
<dbReference type="GO" id="GO:0005682">
    <property type="term" value="C:U5 snRNP"/>
    <property type="evidence" value="ECO:0007669"/>
    <property type="project" value="EnsemblFungi"/>
</dbReference>
<dbReference type="GO" id="GO:0003729">
    <property type="term" value="F:mRNA binding"/>
    <property type="evidence" value="ECO:0007669"/>
    <property type="project" value="TreeGrafter"/>
</dbReference>
<protein>
    <recommendedName>
        <fullName evidence="9">LSM2-LSM8 complex subunit LSM8</fullName>
    </recommendedName>
</protein>
<evidence type="ECO:0000256" key="6">
    <source>
        <dbReference type="ARBA" id="ARBA00023187"/>
    </source>
</evidence>
<dbReference type="EMBL" id="CBTN010000001">
    <property type="protein sequence ID" value="CDH48277.1"/>
    <property type="molecule type" value="Genomic_DNA"/>
</dbReference>
<dbReference type="GO" id="GO:0000398">
    <property type="term" value="P:mRNA splicing, via spliceosome"/>
    <property type="evidence" value="ECO:0007669"/>
    <property type="project" value="UniProtKB-UniRule"/>
</dbReference>
<name>A0A068RF70_9FUNG</name>
<reference evidence="11" key="1">
    <citation type="submission" date="2013-08" db="EMBL/GenBank/DDBJ databases">
        <title>Gene expansion shapes genome architecture in the human pathogen Lichtheimia corymbifera: an evolutionary genomics analysis in the ancient terrestrial Mucorales (Mucoromycotina).</title>
        <authorList>
            <person name="Schwartze V.U."/>
            <person name="Winter S."/>
            <person name="Shelest E."/>
            <person name="Marcet-Houben M."/>
            <person name="Horn F."/>
            <person name="Wehner S."/>
            <person name="Hoffmann K."/>
            <person name="Riege K."/>
            <person name="Sammeth M."/>
            <person name="Nowrousian M."/>
            <person name="Valiante V."/>
            <person name="Linde J."/>
            <person name="Jacobsen I.D."/>
            <person name="Marz M."/>
            <person name="Brakhage A.A."/>
            <person name="Gabaldon T."/>
            <person name="Bocker S."/>
            <person name="Voigt K."/>
        </authorList>
    </citation>
    <scope>NUCLEOTIDE SEQUENCE [LARGE SCALE GENOMIC DNA]</scope>
    <source>
        <strain evidence="11">FSU 9682</strain>
    </source>
</reference>
<dbReference type="STRING" id="1263082.A0A068RF70"/>